<protein>
    <submittedName>
        <fullName evidence="1">Uncharacterized protein</fullName>
    </submittedName>
</protein>
<evidence type="ECO:0000313" key="1">
    <source>
        <dbReference type="EMBL" id="QLI80811.1"/>
    </source>
</evidence>
<organism evidence="1 2">
    <name type="scientific">Chitinibacter fontanus</name>
    <dbReference type="NCBI Taxonomy" id="1737446"/>
    <lineage>
        <taxon>Bacteria</taxon>
        <taxon>Pseudomonadati</taxon>
        <taxon>Pseudomonadota</taxon>
        <taxon>Betaproteobacteria</taxon>
        <taxon>Neisseriales</taxon>
        <taxon>Chitinibacteraceae</taxon>
        <taxon>Chitinibacter</taxon>
    </lineage>
</organism>
<dbReference type="KEGG" id="cfon:HZU75_04295"/>
<sequence>MKVVEVNDCDWYVGESVAACVAQYIKEVGEEYADHCEDARALSDDELDALTFTVVDENEVPDGSKRTFREQLAIEIAAGGDFPRLFATTEN</sequence>
<dbReference type="RefSeq" id="WP_180307945.1">
    <property type="nucleotide sequence ID" value="NZ_CP058952.1"/>
</dbReference>
<reference evidence="1 2" key="1">
    <citation type="journal article" date="2016" name="Int. J. Syst. Evol. Microbiol.">
        <title>Chitinibacter fontanus sp. nov., isolated from a spring.</title>
        <authorList>
            <person name="Sheu S.Y."/>
            <person name="Li Y.S."/>
            <person name="Young C.C."/>
            <person name="Chen W.M."/>
        </authorList>
    </citation>
    <scope>NUCLEOTIDE SEQUENCE [LARGE SCALE GENOMIC DNA]</scope>
    <source>
        <strain evidence="1 2">STM-7</strain>
    </source>
</reference>
<name>A0A7D5V8M6_9NEIS</name>
<proteinExistence type="predicted"/>
<dbReference type="EMBL" id="CP058952">
    <property type="protein sequence ID" value="QLI80811.1"/>
    <property type="molecule type" value="Genomic_DNA"/>
</dbReference>
<keyword evidence="2" id="KW-1185">Reference proteome</keyword>
<evidence type="ECO:0000313" key="2">
    <source>
        <dbReference type="Proteomes" id="UP000510822"/>
    </source>
</evidence>
<dbReference type="Proteomes" id="UP000510822">
    <property type="component" value="Chromosome"/>
</dbReference>
<gene>
    <name evidence="1" type="ORF">HZU75_04295</name>
</gene>
<dbReference type="AlphaFoldDB" id="A0A7D5V8M6"/>
<accession>A0A7D5V8M6</accession>